<sequence length="628" mass="67992">MNGGAETGVRTCGGLIERGALRGIWQAAHADDLPVLVPSVSDREGWKSIAPEARDLILAAADAESGTPWILPRLSQWSAFGRTGDRRAYEDVDFAHKRRIRIAVLAAGIDPTSARVFEAADGLWTLCEQSTWCWSAHDDSFSRGLMATDIARPYLDLGAGEAAALAGWAALVLGDALETDVPGLIPRLRSEVERRILSPLMDRHDWWWENREINNWLAWIVGNVIPAALVFTDGERRRQVLDRCVDGVDRYLAQLPADGGIDEGFAYWWQGAGRAFDALALLDAVSVGAIGAAIAEGALGGLRELARFPERMLLGDDWVASYSDAEARIGADAPWHSLFRAARLCGLDDTAAFAAGRRREGTILGLEADTIGGIGRMVAESFDARWRATAPRRAPFPAQVEFASIAVGIRREHAGDSGGLAVIAKAGHNAESHNHNDLGSVAVAVDGVPLLADLGRGVYTATTFSDQRYSLWYLGSAWHSLPHPHGLEQQPGRQWEAPMRSLDDGWSIDLSAAYAWPVGADRQWTREIRLRDGELVVRDEGAAVGAEGTRISVVCAGVPERIGEGVLVPGRHGSRSLLLAHDAADVEVKTRAAGDPHLERSWGAEVSRILFAPRSGARSWELRARARA</sequence>
<protein>
    <recommendedName>
        <fullName evidence="3">Heparinase</fullName>
    </recommendedName>
</protein>
<keyword evidence="2" id="KW-1185">Reference proteome</keyword>
<proteinExistence type="predicted"/>
<dbReference type="InterPro" id="IPR008929">
    <property type="entry name" value="Chondroitin_lyas"/>
</dbReference>
<name>A0AAW8F1Y6_9MICO</name>
<dbReference type="RefSeq" id="WP_307298992.1">
    <property type="nucleotide sequence ID" value="NZ_JAUSXV010000001.1"/>
</dbReference>
<gene>
    <name evidence="1" type="ORF">QFZ53_003759</name>
</gene>
<comment type="caution">
    <text evidence="1">The sequence shown here is derived from an EMBL/GenBank/DDBJ whole genome shotgun (WGS) entry which is preliminary data.</text>
</comment>
<accession>A0AAW8F1Y6</accession>
<reference evidence="1 2" key="1">
    <citation type="submission" date="2023-07" db="EMBL/GenBank/DDBJ databases">
        <title>Comparative genomics of wheat-associated soil bacteria to identify genetic determinants of phenazine resistance.</title>
        <authorList>
            <person name="Mouncey N."/>
        </authorList>
    </citation>
    <scope>NUCLEOTIDE SEQUENCE [LARGE SCALE GENOMIC DNA]</scope>
    <source>
        <strain evidence="1 2">W4I9-1</strain>
    </source>
</reference>
<dbReference type="EMBL" id="JAUSXV010000001">
    <property type="protein sequence ID" value="MDQ0649563.1"/>
    <property type="molecule type" value="Genomic_DNA"/>
</dbReference>
<evidence type="ECO:0000313" key="1">
    <source>
        <dbReference type="EMBL" id="MDQ0649563.1"/>
    </source>
</evidence>
<dbReference type="Gene3D" id="2.70.98.70">
    <property type="match status" value="1"/>
</dbReference>
<dbReference type="SUPFAM" id="SSF48230">
    <property type="entry name" value="Chondroitin AC/alginate lyase"/>
    <property type="match status" value="1"/>
</dbReference>
<dbReference type="Proteomes" id="UP001244427">
    <property type="component" value="Unassembled WGS sequence"/>
</dbReference>
<evidence type="ECO:0008006" key="3">
    <source>
        <dbReference type="Google" id="ProtNLM"/>
    </source>
</evidence>
<dbReference type="AlphaFoldDB" id="A0AAW8F1Y6"/>
<organism evidence="1 2">
    <name type="scientific">Microbacterium natoriense</name>
    <dbReference type="NCBI Taxonomy" id="284570"/>
    <lineage>
        <taxon>Bacteria</taxon>
        <taxon>Bacillati</taxon>
        <taxon>Actinomycetota</taxon>
        <taxon>Actinomycetes</taxon>
        <taxon>Micrococcales</taxon>
        <taxon>Microbacteriaceae</taxon>
        <taxon>Microbacterium</taxon>
    </lineage>
</organism>
<dbReference type="Gene3D" id="1.50.10.100">
    <property type="entry name" value="Chondroitin AC/alginate lyase"/>
    <property type="match status" value="1"/>
</dbReference>
<evidence type="ECO:0000313" key="2">
    <source>
        <dbReference type="Proteomes" id="UP001244427"/>
    </source>
</evidence>